<feature type="region of interest" description="Disordered" evidence="8">
    <location>
        <begin position="965"/>
        <end position="1007"/>
    </location>
</feature>
<feature type="domain" description="Manganese/iron superoxide dismutase C-terminal" evidence="10">
    <location>
        <begin position="751"/>
        <end position="857"/>
    </location>
</feature>
<dbReference type="InterPro" id="IPR019832">
    <property type="entry name" value="Mn/Fe_SOD_C"/>
</dbReference>
<dbReference type="InterPro" id="IPR019833">
    <property type="entry name" value="Mn/Fe_SOD_BS"/>
</dbReference>
<feature type="region of interest" description="Disordered" evidence="8">
    <location>
        <begin position="1019"/>
        <end position="1053"/>
    </location>
</feature>
<dbReference type="Pfam" id="PF00081">
    <property type="entry name" value="Sod_Fe_N"/>
    <property type="match status" value="1"/>
</dbReference>
<evidence type="ECO:0000256" key="3">
    <source>
        <dbReference type="ARBA" id="ARBA00012682"/>
    </source>
</evidence>
<evidence type="ECO:0000259" key="10">
    <source>
        <dbReference type="Pfam" id="PF02777"/>
    </source>
</evidence>
<evidence type="ECO:0000256" key="8">
    <source>
        <dbReference type="SAM" id="MobiDB-lite"/>
    </source>
</evidence>
<comment type="caution">
    <text evidence="11">The sequence shown here is derived from an EMBL/GenBank/DDBJ whole genome shotgun (WGS) entry which is preliminary data.</text>
</comment>
<evidence type="ECO:0000256" key="5">
    <source>
        <dbReference type="ARBA" id="ARBA00022723"/>
    </source>
</evidence>
<dbReference type="PRINTS" id="PR01703">
    <property type="entry name" value="MNSODISMTASE"/>
</dbReference>
<feature type="region of interest" description="Disordered" evidence="8">
    <location>
        <begin position="585"/>
        <end position="634"/>
    </location>
</feature>
<dbReference type="Proteomes" id="UP001642464">
    <property type="component" value="Unassembled WGS sequence"/>
</dbReference>
<feature type="compositionally biased region" description="Low complexity" evidence="8">
    <location>
        <begin position="176"/>
        <end position="190"/>
    </location>
</feature>
<keyword evidence="7" id="KW-0408">Iron</keyword>
<dbReference type="EMBL" id="CAXAMM010040162">
    <property type="protein sequence ID" value="CAK9091470.1"/>
    <property type="molecule type" value="Genomic_DNA"/>
</dbReference>
<evidence type="ECO:0000256" key="7">
    <source>
        <dbReference type="ARBA" id="ARBA00023004"/>
    </source>
</evidence>
<gene>
    <name evidence="11" type="ORF">SCF082_LOCUS43090</name>
</gene>
<dbReference type="InterPro" id="IPR036324">
    <property type="entry name" value="Mn/Fe_SOD_N_sf"/>
</dbReference>
<evidence type="ECO:0000256" key="1">
    <source>
        <dbReference type="ARBA" id="ARBA00001962"/>
    </source>
</evidence>
<feature type="compositionally biased region" description="Pro residues" evidence="8">
    <location>
        <begin position="1027"/>
        <end position="1041"/>
    </location>
</feature>
<feature type="domain" description="Manganese/iron superoxide dismutase N-terminal" evidence="9">
    <location>
        <begin position="663"/>
        <end position="742"/>
    </location>
</feature>
<dbReference type="InterPro" id="IPR019831">
    <property type="entry name" value="Mn/Fe_SOD_N"/>
</dbReference>
<feature type="compositionally biased region" description="Basic and acidic residues" evidence="8">
    <location>
        <begin position="469"/>
        <end position="485"/>
    </location>
</feature>
<feature type="region of interest" description="Disordered" evidence="8">
    <location>
        <begin position="428"/>
        <end position="485"/>
    </location>
</feature>
<keyword evidence="12" id="KW-1185">Reference proteome</keyword>
<proteinExistence type="inferred from homology"/>
<dbReference type="SUPFAM" id="SSF46609">
    <property type="entry name" value="Fe,Mn superoxide dismutase (SOD), N-terminal domain"/>
    <property type="match status" value="1"/>
</dbReference>
<evidence type="ECO:0000256" key="2">
    <source>
        <dbReference type="ARBA" id="ARBA00008714"/>
    </source>
</evidence>
<feature type="compositionally biased region" description="Low complexity" evidence="8">
    <location>
        <begin position="428"/>
        <end position="438"/>
    </location>
</feature>
<dbReference type="InterPro" id="IPR001189">
    <property type="entry name" value="Mn/Fe_SOD"/>
</dbReference>
<dbReference type="InterPro" id="IPR036314">
    <property type="entry name" value="SOD_C_sf"/>
</dbReference>
<evidence type="ECO:0000313" key="11">
    <source>
        <dbReference type="EMBL" id="CAK9091470.1"/>
    </source>
</evidence>
<evidence type="ECO:0000256" key="4">
    <source>
        <dbReference type="ARBA" id="ARBA00014767"/>
    </source>
</evidence>
<dbReference type="Gene3D" id="3.55.40.20">
    <property type="entry name" value="Iron/manganese superoxide dismutase, C-terminal domain"/>
    <property type="match status" value="1"/>
</dbReference>
<dbReference type="PROSITE" id="PS00088">
    <property type="entry name" value="SOD_MN"/>
    <property type="match status" value="1"/>
</dbReference>
<feature type="region of interest" description="Disordered" evidence="8">
    <location>
        <begin position="82"/>
        <end position="195"/>
    </location>
</feature>
<evidence type="ECO:0000256" key="6">
    <source>
        <dbReference type="ARBA" id="ARBA00023002"/>
    </source>
</evidence>
<reference evidence="11 12" key="1">
    <citation type="submission" date="2024-02" db="EMBL/GenBank/DDBJ databases">
        <authorList>
            <person name="Chen Y."/>
            <person name="Shah S."/>
            <person name="Dougan E. K."/>
            <person name="Thang M."/>
            <person name="Chan C."/>
        </authorList>
    </citation>
    <scope>NUCLEOTIDE SEQUENCE [LARGE SCALE GENOMIC DNA]</scope>
</reference>
<keyword evidence="5" id="KW-0479">Metal-binding</keyword>
<dbReference type="SUPFAM" id="SSF54719">
    <property type="entry name" value="Fe,Mn superoxide dismutase (SOD), C-terminal domain"/>
    <property type="match status" value="1"/>
</dbReference>
<dbReference type="Gene3D" id="1.10.287.990">
    <property type="entry name" value="Fe,Mn superoxide dismutase (SOD) domain"/>
    <property type="match status" value="1"/>
</dbReference>
<evidence type="ECO:0000313" key="12">
    <source>
        <dbReference type="Proteomes" id="UP001642464"/>
    </source>
</evidence>
<comment type="similarity">
    <text evidence="2">Belongs to the iron/manganese superoxide dismutase family.</text>
</comment>
<dbReference type="PANTHER" id="PTHR43595">
    <property type="entry name" value="37S RIBOSOMAL PROTEIN S26, MITOCHONDRIAL"/>
    <property type="match status" value="1"/>
</dbReference>
<organism evidence="11 12">
    <name type="scientific">Durusdinium trenchii</name>
    <dbReference type="NCBI Taxonomy" id="1381693"/>
    <lineage>
        <taxon>Eukaryota</taxon>
        <taxon>Sar</taxon>
        <taxon>Alveolata</taxon>
        <taxon>Dinophyceae</taxon>
        <taxon>Suessiales</taxon>
        <taxon>Symbiodiniaceae</taxon>
        <taxon>Durusdinium</taxon>
    </lineage>
</organism>
<name>A0ABP0QT44_9DINO</name>
<protein>
    <recommendedName>
        <fullName evidence="4">Superoxide dismutase [Fe]</fullName>
        <ecNumber evidence="3">1.15.1.1</ecNumber>
    </recommendedName>
</protein>
<comment type="cofactor">
    <cofactor evidence="1">
        <name>Fe cation</name>
        <dbReference type="ChEBI" id="CHEBI:24875"/>
    </cofactor>
</comment>
<accession>A0ABP0QT44</accession>
<dbReference type="EC" id="1.15.1.1" evidence="3"/>
<evidence type="ECO:0000259" key="9">
    <source>
        <dbReference type="Pfam" id="PF00081"/>
    </source>
</evidence>
<dbReference type="Pfam" id="PF02777">
    <property type="entry name" value="Sod_Fe_C"/>
    <property type="match status" value="1"/>
</dbReference>
<sequence>MKQVKEALAAKLKRPEVTRNGRMVVENPSGELLPVPDGQRLGGKRQVFMVGITLSPAPASPAPRGAAAAGTAQDVQRFVTPLSYRMKRNKENSEENESQSTGIEAEDAGSDPECLTASKSACRMITPLELSRKTDVQRRGGAGAKGKAKAKALPRPNVPKPGKPGIGARADRKTTAGEAPASDASAFASAPLQTGPPQRVVRATVVPPPSAPLAPVPPVPDLSASMPLASPRGAYTVSVPIAYASRMPRSSSPAGLGTPDRPIGVPTVALAPGIPATVDPVSGLQRQPGSCSMPRFFAQSCSVPSLLTTTKSPEPVPSLAQVVIQQLNTPSREVRRSIACPLTARARLERSEPLTAVVASPRAAAVVAVPGMARGARAQKGSPRRRIADFKPLLKELFEDEPEAQSAQQLQNQIEQLQKLQKLLQRQQEGLKQQQKAQSYQPAHRDAASPRGGSKALSGLRSPLRRVPKSNDAEPKATRDRPLNLGEAKELLKAFREIASSKEFQRTLGNIHKQGPDSVQKMQPIFIAQSFNRTMAMYDFPLTTEGYQDMARGIGKHAWNVHVKAQAHEVERLLRMPPGAFFGIPGEPGQEIDSVQSGFHPEPEYPPLEPDPPKPKAAGRPAAPKPAPAVGRAGGIEGASRREMAAGLATGLVGLLSESARAYDLPDLPYAYDALEPSIDKATMEFHHDKHHLTYVTNINKAMEGKSQPPLVELQKSAIKDGAAFRNSGGGAYNHNFFWLEMAPTGKGGKPSEKLSKAIDDSFGSMDDFKAKFEAAGAPGARFGSGWVWLVVTDDKKLAITSTPNQDNPLMDGVEGTAGIPILGCDVWEHAYYLKYQYRRPDYIKAWWDVVNWDQVSAWYEDALGGKAPTADSVRVELPQNATFYDCKQAISKLLGRDARVSIDMRRRRRGDHAMMAVRPFRRGRDEILRKGRLVQKKGGLYSAYKDDDFVGETRQVLVLGADLQTVQPDEPMPPVHPYADVGRPPSRPLKGESDDEGPPRPQPYSVRSRVHEELEAAPRVNDLPQTPMPPPPPQLQPKPTPKPKPKPVPRPPQEYEITIKHAVEPGEVQLKIWSNWTFAAVRDALAKKLRREEIQKRARFVFKAGTGTAPWVAFKDDEIVGWTHEGHRREELMLLGVELVEQEVSSGPVSVELTRKLLEEFEKACAQEEVQAQLQKLIDRQKLSGCRVRVLLPAGLNTHTQ</sequence>
<keyword evidence="6" id="KW-0560">Oxidoreductase</keyword>
<dbReference type="PANTHER" id="PTHR43595:SF2">
    <property type="entry name" value="SMALL RIBOSOMAL SUBUNIT PROTEIN MS42"/>
    <property type="match status" value="1"/>
</dbReference>